<dbReference type="RefSeq" id="XP_060419187.1">
    <property type="nucleotide sequence ID" value="XM_060551799.1"/>
</dbReference>
<dbReference type="AlphaFoldDB" id="A0AAD8QA33"/>
<protein>
    <recommendedName>
        <fullName evidence="2">C2H2-type domain-containing protein</fullName>
    </recommendedName>
</protein>
<dbReference type="PROSITE" id="PS51257">
    <property type="entry name" value="PROKAR_LIPOPROTEIN"/>
    <property type="match status" value="1"/>
</dbReference>
<name>A0AAD8QA33_9PEZI</name>
<feature type="region of interest" description="Disordered" evidence="1">
    <location>
        <begin position="89"/>
        <end position="123"/>
    </location>
</feature>
<accession>A0AAD8QA33</accession>
<organism evidence="3 4">
    <name type="scientific">Colletotrichum navitas</name>
    <dbReference type="NCBI Taxonomy" id="681940"/>
    <lineage>
        <taxon>Eukaryota</taxon>
        <taxon>Fungi</taxon>
        <taxon>Dikarya</taxon>
        <taxon>Ascomycota</taxon>
        <taxon>Pezizomycotina</taxon>
        <taxon>Sordariomycetes</taxon>
        <taxon>Hypocreomycetidae</taxon>
        <taxon>Glomerellales</taxon>
        <taxon>Glomerellaceae</taxon>
        <taxon>Colletotrichum</taxon>
        <taxon>Colletotrichum graminicola species complex</taxon>
    </lineage>
</organism>
<comment type="caution">
    <text evidence="3">The sequence shown here is derived from an EMBL/GenBank/DDBJ whole genome shotgun (WGS) entry which is preliminary data.</text>
</comment>
<dbReference type="GeneID" id="85436039"/>
<proteinExistence type="predicted"/>
<dbReference type="EMBL" id="JAHLJV010000004">
    <property type="protein sequence ID" value="KAK1598510.1"/>
    <property type="molecule type" value="Genomic_DNA"/>
</dbReference>
<evidence type="ECO:0000313" key="3">
    <source>
        <dbReference type="EMBL" id="KAK1598510.1"/>
    </source>
</evidence>
<gene>
    <name evidence="3" type="ORF">LY79DRAFT_246339</name>
</gene>
<dbReference type="Proteomes" id="UP001230504">
    <property type="component" value="Unassembled WGS sequence"/>
</dbReference>
<sequence>MQFRDGRPIGGALSLILSGGTGCDIIPREGSTLEKRGCRSRDASQCRSHAPASDILAESAAIQAAIIPMPVRDSIITAQSKPHRCGAGCLPHLTGRNTGRKHSRRPPHSHTNPRLDRPLPTTAFPSRQRSAVLAGCGLQTRCTVMTASMRTTRAIPCSAGYYYYYHYYAHVGQHRK</sequence>
<reference evidence="3" key="1">
    <citation type="submission" date="2021-06" db="EMBL/GenBank/DDBJ databases">
        <title>Comparative genomics, transcriptomics and evolutionary studies reveal genomic signatures of adaptation to plant cell wall in hemibiotrophic fungi.</title>
        <authorList>
            <consortium name="DOE Joint Genome Institute"/>
            <person name="Baroncelli R."/>
            <person name="Diaz J.F."/>
            <person name="Benocci T."/>
            <person name="Peng M."/>
            <person name="Battaglia E."/>
            <person name="Haridas S."/>
            <person name="Andreopoulos W."/>
            <person name="Labutti K."/>
            <person name="Pangilinan J."/>
            <person name="Floch G.L."/>
            <person name="Makela M.R."/>
            <person name="Henrissat B."/>
            <person name="Grigoriev I.V."/>
            <person name="Crouch J.A."/>
            <person name="De Vries R.P."/>
            <person name="Sukno S.A."/>
            <person name="Thon M.R."/>
        </authorList>
    </citation>
    <scope>NUCLEOTIDE SEQUENCE</scope>
    <source>
        <strain evidence="3">CBS 125086</strain>
    </source>
</reference>
<evidence type="ECO:0000256" key="1">
    <source>
        <dbReference type="SAM" id="MobiDB-lite"/>
    </source>
</evidence>
<dbReference type="PROSITE" id="PS00028">
    <property type="entry name" value="ZINC_FINGER_C2H2_1"/>
    <property type="match status" value="1"/>
</dbReference>
<evidence type="ECO:0000313" key="4">
    <source>
        <dbReference type="Proteomes" id="UP001230504"/>
    </source>
</evidence>
<feature type="domain" description="C2H2-type" evidence="2">
    <location>
        <begin position="85"/>
        <end position="108"/>
    </location>
</feature>
<keyword evidence="4" id="KW-1185">Reference proteome</keyword>
<dbReference type="InterPro" id="IPR013087">
    <property type="entry name" value="Znf_C2H2_type"/>
</dbReference>
<feature type="compositionally biased region" description="Basic residues" evidence="1">
    <location>
        <begin position="98"/>
        <end position="108"/>
    </location>
</feature>
<evidence type="ECO:0000259" key="2">
    <source>
        <dbReference type="PROSITE" id="PS00028"/>
    </source>
</evidence>